<proteinExistence type="inferred from homology"/>
<keyword evidence="9" id="KW-1185">Reference proteome</keyword>
<dbReference type="PANTHER" id="PTHR22594">
    <property type="entry name" value="ASPARTYL/LYSYL-TRNA SYNTHETASE"/>
    <property type="match status" value="1"/>
</dbReference>
<organism evidence="8 9">
    <name type="scientific">Sugiyamaella lignohabitans</name>
    <dbReference type="NCBI Taxonomy" id="796027"/>
    <lineage>
        <taxon>Eukaryota</taxon>
        <taxon>Fungi</taxon>
        <taxon>Dikarya</taxon>
        <taxon>Ascomycota</taxon>
        <taxon>Saccharomycotina</taxon>
        <taxon>Dipodascomycetes</taxon>
        <taxon>Dipodascales</taxon>
        <taxon>Trichomonascaceae</taxon>
        <taxon>Sugiyamaella</taxon>
    </lineage>
</organism>
<evidence type="ECO:0000256" key="1">
    <source>
        <dbReference type="ARBA" id="ARBA00006303"/>
    </source>
</evidence>
<dbReference type="SUPFAM" id="SSF55681">
    <property type="entry name" value="Class II aaRS and biotin synthetases"/>
    <property type="match status" value="1"/>
</dbReference>
<dbReference type="PRINTS" id="PR01042">
    <property type="entry name" value="TRNASYNTHASP"/>
</dbReference>
<dbReference type="NCBIfam" id="TIGR00459">
    <property type="entry name" value="aspS_bact"/>
    <property type="match status" value="1"/>
</dbReference>
<evidence type="ECO:0000256" key="5">
    <source>
        <dbReference type="ARBA" id="ARBA00022917"/>
    </source>
</evidence>
<dbReference type="GO" id="GO:0005739">
    <property type="term" value="C:mitochondrion"/>
    <property type="evidence" value="ECO:0007669"/>
    <property type="project" value="TreeGrafter"/>
</dbReference>
<dbReference type="Gene3D" id="3.30.1360.30">
    <property type="entry name" value="GAD-like domain"/>
    <property type="match status" value="1"/>
</dbReference>
<reference evidence="8 9" key="1">
    <citation type="submission" date="2016-02" db="EMBL/GenBank/DDBJ databases">
        <title>Complete genome sequence and transcriptome regulation of the pentose utilising yeast Sugiyamaella lignohabitans.</title>
        <authorList>
            <person name="Bellasio M."/>
            <person name="Peymann A."/>
            <person name="Valli M."/>
            <person name="Sipitzky M."/>
            <person name="Graf A."/>
            <person name="Sauer M."/>
            <person name="Marx H."/>
            <person name="Mattanovich D."/>
        </authorList>
    </citation>
    <scope>NUCLEOTIDE SEQUENCE [LARGE SCALE GENOMIC DNA]</scope>
    <source>
        <strain evidence="8 9">CBS 10342</strain>
    </source>
</reference>
<sequence length="476" mass="53412">MEIETPLLFKSTPEGASEFLVPTRRKGLMYALPQSPQQYKQLLMASGVHGYYQIARCFRDEDLRADRQPEFTQLDLEMSFASGQDIRRVVETVVQNVWSGVLDIPMYTLTADGKYLEKVDSDSPNAFRSLSYNSAISRFGIDKPDLRSSLEIIDLSDSAKAIESPEYPIIEALVIRPEVNGSFTQEQIDFLSDEKSYKARIPKIALITESDLASIEQTVERILPPSVVNITDKTRFYRELSLQTGDIVAFSTRQQLSYENPTPLGRFRQLAIEQFPNQYLRTGADGQPLITPDDFVATWVDDFPLFNPVETTQPEVNTSNSTTSTRVDYPKFDLTSYVSTHHPFTMVHMDDYELLSTAPLQARGQHYDLVINGVEVGGGSTRIHDTKLQKYIFEEILNITNSKALFGHLLEAFDTGCPPHAGLAIGFDRMTAMLSRTSSIRDVIAFPKTITGADPLIGSPSKVKPSQLGPYHIRTM</sequence>
<dbReference type="InterPro" id="IPR002312">
    <property type="entry name" value="Asp/Asn-tRNA-synth_IIb"/>
</dbReference>
<evidence type="ECO:0000256" key="3">
    <source>
        <dbReference type="ARBA" id="ARBA00022741"/>
    </source>
</evidence>
<keyword evidence="5" id="KW-0648">Protein biosynthesis</keyword>
<dbReference type="OrthoDB" id="439710at2759"/>
<comment type="similarity">
    <text evidence="1">Belongs to the class-II aminoacyl-tRNA synthetase family. Type 1 subfamily.</text>
</comment>
<name>A0A167ECQ3_9ASCO</name>
<evidence type="ECO:0000256" key="2">
    <source>
        <dbReference type="ARBA" id="ARBA00022598"/>
    </source>
</evidence>
<dbReference type="InterPro" id="IPR045864">
    <property type="entry name" value="aa-tRNA-synth_II/BPL/LPL"/>
</dbReference>
<dbReference type="PROSITE" id="PS50862">
    <property type="entry name" value="AA_TRNA_LIGASE_II"/>
    <property type="match status" value="1"/>
</dbReference>
<dbReference type="InterPro" id="IPR004524">
    <property type="entry name" value="Asp-tRNA-ligase_1"/>
</dbReference>
<dbReference type="InterPro" id="IPR004115">
    <property type="entry name" value="GAD-like_sf"/>
</dbReference>
<dbReference type="GO" id="GO:0004815">
    <property type="term" value="F:aspartate-tRNA ligase activity"/>
    <property type="evidence" value="ECO:0007669"/>
    <property type="project" value="TreeGrafter"/>
</dbReference>
<dbReference type="RefSeq" id="XP_018736389.1">
    <property type="nucleotide sequence ID" value="XM_018881963.1"/>
</dbReference>
<dbReference type="Proteomes" id="UP000189580">
    <property type="component" value="Chromosome d"/>
</dbReference>
<keyword evidence="6" id="KW-0030">Aminoacyl-tRNA synthetase</keyword>
<dbReference type="PANTHER" id="PTHR22594:SF5">
    <property type="entry name" value="ASPARTATE--TRNA LIGASE, MITOCHONDRIAL"/>
    <property type="match status" value="1"/>
</dbReference>
<dbReference type="GO" id="GO:0005524">
    <property type="term" value="F:ATP binding"/>
    <property type="evidence" value="ECO:0007669"/>
    <property type="project" value="UniProtKB-KW"/>
</dbReference>
<keyword evidence="4" id="KW-0067">ATP-binding</keyword>
<protein>
    <submittedName>
        <fullName evidence="8">Aspartate--tRNA ligase MSD1</fullName>
    </submittedName>
</protein>
<evidence type="ECO:0000313" key="8">
    <source>
        <dbReference type="EMBL" id="ANB13912.1"/>
    </source>
</evidence>
<evidence type="ECO:0000313" key="9">
    <source>
        <dbReference type="Proteomes" id="UP000189580"/>
    </source>
</evidence>
<dbReference type="InterPro" id="IPR004364">
    <property type="entry name" value="Aa-tRNA-synt_II"/>
</dbReference>
<dbReference type="EMBL" id="CP014502">
    <property type="protein sequence ID" value="ANB13912.1"/>
    <property type="molecule type" value="Genomic_DNA"/>
</dbReference>
<dbReference type="GeneID" id="30037041"/>
<dbReference type="Pfam" id="PF00152">
    <property type="entry name" value="tRNA-synt_2"/>
    <property type="match status" value="1"/>
</dbReference>
<keyword evidence="3" id="KW-0547">Nucleotide-binding</keyword>
<dbReference type="GO" id="GO:0006422">
    <property type="term" value="P:aspartyl-tRNA aminoacylation"/>
    <property type="evidence" value="ECO:0007669"/>
    <property type="project" value="TreeGrafter"/>
</dbReference>
<gene>
    <name evidence="8" type="primary">MSD1</name>
    <name evidence="8" type="ORF">AWJ20_4863</name>
</gene>
<evidence type="ECO:0000259" key="7">
    <source>
        <dbReference type="PROSITE" id="PS50862"/>
    </source>
</evidence>
<dbReference type="InterPro" id="IPR006195">
    <property type="entry name" value="aa-tRNA-synth_II"/>
</dbReference>
<evidence type="ECO:0000256" key="6">
    <source>
        <dbReference type="ARBA" id="ARBA00023146"/>
    </source>
</evidence>
<dbReference type="AlphaFoldDB" id="A0A167ECQ3"/>
<keyword evidence="2 8" id="KW-0436">Ligase</keyword>
<evidence type="ECO:0000256" key="4">
    <source>
        <dbReference type="ARBA" id="ARBA00022840"/>
    </source>
</evidence>
<feature type="domain" description="Aminoacyl-transfer RNA synthetases class-II family profile" evidence="7">
    <location>
        <begin position="1"/>
        <end position="447"/>
    </location>
</feature>
<dbReference type="Gene3D" id="3.30.930.10">
    <property type="entry name" value="Bira Bifunctional Protein, Domain 2"/>
    <property type="match status" value="1"/>
</dbReference>
<dbReference type="KEGG" id="slb:AWJ20_4863"/>
<accession>A0A167ECQ3</accession>